<evidence type="ECO:0000256" key="1">
    <source>
        <dbReference type="SAM" id="MobiDB-lite"/>
    </source>
</evidence>
<accession>A0A4D9F9J1</accession>
<reference evidence="2 3" key="2">
    <citation type="submission" date="2019-04" db="EMBL/GenBank/DDBJ databases">
        <title>The genome sequence of big-headed turtle.</title>
        <authorList>
            <person name="Gong S."/>
        </authorList>
    </citation>
    <scope>NUCLEOTIDE SEQUENCE [LARGE SCALE GENOMIC DNA]</scope>
    <source>
        <strain evidence="2">DO16091913</strain>
        <tissue evidence="2">Muscle</tissue>
    </source>
</reference>
<comment type="caution">
    <text evidence="2">The sequence shown here is derived from an EMBL/GenBank/DDBJ whole genome shotgun (WGS) entry which is preliminary data.</text>
</comment>
<sequence length="102" mass="11089">MPGSPEASGVTGGAEPELRRLGVELCASLLPPGEALRRAGREPGRSGGRLPRARPPLCVRGARLTQPLFPISAPASVENLPTCRAWVGLFIRRRCRHRERRC</sequence>
<reference evidence="2 3" key="1">
    <citation type="submission" date="2019-04" db="EMBL/GenBank/DDBJ databases">
        <title>Draft genome of the big-headed turtle Platysternon megacephalum.</title>
        <authorList>
            <person name="Gong S."/>
        </authorList>
    </citation>
    <scope>NUCLEOTIDE SEQUENCE [LARGE SCALE GENOMIC DNA]</scope>
    <source>
        <strain evidence="2">DO16091913</strain>
        <tissue evidence="2">Muscle</tissue>
    </source>
</reference>
<gene>
    <name evidence="2" type="ORF">DR999_PMT01938</name>
</gene>
<feature type="region of interest" description="Disordered" evidence="1">
    <location>
        <begin position="36"/>
        <end position="55"/>
    </location>
</feature>
<name>A0A4D9F9J1_9SAUR</name>
<evidence type="ECO:0000313" key="2">
    <source>
        <dbReference type="EMBL" id="TFK14570.1"/>
    </source>
</evidence>
<protein>
    <submittedName>
        <fullName evidence="2">Pre-mRNA-processing factor 17</fullName>
    </submittedName>
</protein>
<dbReference type="AlphaFoldDB" id="A0A4D9F9J1"/>
<organism evidence="2 3">
    <name type="scientific">Platysternon megacephalum</name>
    <name type="common">big-headed turtle</name>
    <dbReference type="NCBI Taxonomy" id="55544"/>
    <lineage>
        <taxon>Eukaryota</taxon>
        <taxon>Metazoa</taxon>
        <taxon>Chordata</taxon>
        <taxon>Craniata</taxon>
        <taxon>Vertebrata</taxon>
        <taxon>Euteleostomi</taxon>
        <taxon>Archelosauria</taxon>
        <taxon>Testudinata</taxon>
        <taxon>Testudines</taxon>
        <taxon>Cryptodira</taxon>
        <taxon>Durocryptodira</taxon>
        <taxon>Testudinoidea</taxon>
        <taxon>Platysternidae</taxon>
        <taxon>Platysternon</taxon>
    </lineage>
</organism>
<dbReference type="Proteomes" id="UP000297703">
    <property type="component" value="Unassembled WGS sequence"/>
</dbReference>
<keyword evidence="3" id="KW-1185">Reference proteome</keyword>
<dbReference type="EMBL" id="QXTE01000009">
    <property type="protein sequence ID" value="TFK14570.1"/>
    <property type="molecule type" value="Genomic_DNA"/>
</dbReference>
<proteinExistence type="predicted"/>
<evidence type="ECO:0000313" key="3">
    <source>
        <dbReference type="Proteomes" id="UP000297703"/>
    </source>
</evidence>